<dbReference type="PANTHER" id="PTHR33495:SF2">
    <property type="entry name" value="ANTI-SIGMA FACTOR ANTAGONIST TM_1081-RELATED"/>
    <property type="match status" value="1"/>
</dbReference>
<dbReference type="Gene3D" id="3.30.750.24">
    <property type="entry name" value="STAS domain"/>
    <property type="match status" value="1"/>
</dbReference>
<accession>A0ABQ4G2D1</accession>
<dbReference type="SUPFAM" id="SSF52091">
    <property type="entry name" value="SpoIIaa-like"/>
    <property type="match status" value="1"/>
</dbReference>
<dbReference type="NCBIfam" id="TIGR00377">
    <property type="entry name" value="ant_ant_sig"/>
    <property type="match status" value="1"/>
</dbReference>
<dbReference type="Proteomes" id="UP000603904">
    <property type="component" value="Unassembled WGS sequence"/>
</dbReference>
<dbReference type="Pfam" id="PF01740">
    <property type="entry name" value="STAS"/>
    <property type="match status" value="1"/>
</dbReference>
<dbReference type="EMBL" id="BOOC01000020">
    <property type="protein sequence ID" value="GIH41212.1"/>
    <property type="molecule type" value="Genomic_DNA"/>
</dbReference>
<evidence type="ECO:0000256" key="2">
    <source>
        <dbReference type="RuleBase" id="RU003749"/>
    </source>
</evidence>
<reference evidence="4 5" key="1">
    <citation type="submission" date="2021-01" db="EMBL/GenBank/DDBJ databases">
        <title>Whole genome shotgun sequence of Microbispora corallina NBRC 16416.</title>
        <authorList>
            <person name="Komaki H."/>
            <person name="Tamura T."/>
        </authorList>
    </citation>
    <scope>NUCLEOTIDE SEQUENCE [LARGE SCALE GENOMIC DNA]</scope>
    <source>
        <strain evidence="4 5">NBRC 16416</strain>
    </source>
</reference>
<evidence type="ECO:0000256" key="1">
    <source>
        <dbReference type="ARBA" id="ARBA00009013"/>
    </source>
</evidence>
<evidence type="ECO:0000313" key="5">
    <source>
        <dbReference type="Proteomes" id="UP000603904"/>
    </source>
</evidence>
<proteinExistence type="inferred from homology"/>
<protein>
    <recommendedName>
        <fullName evidence="2">Anti-sigma factor antagonist</fullName>
    </recommendedName>
</protein>
<feature type="domain" description="STAS" evidence="3">
    <location>
        <begin position="23"/>
        <end position="133"/>
    </location>
</feature>
<dbReference type="InterPro" id="IPR036513">
    <property type="entry name" value="STAS_dom_sf"/>
</dbReference>
<keyword evidence="5" id="KW-1185">Reference proteome</keyword>
<name>A0ABQ4G2D1_9ACTN</name>
<dbReference type="PROSITE" id="PS50801">
    <property type="entry name" value="STAS"/>
    <property type="match status" value="1"/>
</dbReference>
<sequence length="141" mass="15210">MLALTPLGGDTTMPDQMDPTQRFAMSVRVQEDVMVASASGDLDYNHAAQFRERLTEARDTLTPLALVLDLSAVTFCDSMGVGALAVLLNQSREHGVFLVLSALPAHLERVLTLTGLRPAFRVEPTVDDAVSAVRAHRSPPV</sequence>
<evidence type="ECO:0000259" key="3">
    <source>
        <dbReference type="PROSITE" id="PS50801"/>
    </source>
</evidence>
<dbReference type="PANTHER" id="PTHR33495">
    <property type="entry name" value="ANTI-SIGMA FACTOR ANTAGONIST TM_1081-RELATED-RELATED"/>
    <property type="match status" value="1"/>
</dbReference>
<gene>
    <name evidence="4" type="primary">rsbV_4</name>
    <name evidence="4" type="ORF">Mco01_42120</name>
</gene>
<dbReference type="InterPro" id="IPR003658">
    <property type="entry name" value="Anti-sigma_ant"/>
</dbReference>
<dbReference type="CDD" id="cd07043">
    <property type="entry name" value="STAS_anti-anti-sigma_factors"/>
    <property type="match status" value="1"/>
</dbReference>
<dbReference type="InterPro" id="IPR002645">
    <property type="entry name" value="STAS_dom"/>
</dbReference>
<organism evidence="4 5">
    <name type="scientific">Microbispora corallina</name>
    <dbReference type="NCBI Taxonomy" id="83302"/>
    <lineage>
        <taxon>Bacteria</taxon>
        <taxon>Bacillati</taxon>
        <taxon>Actinomycetota</taxon>
        <taxon>Actinomycetes</taxon>
        <taxon>Streptosporangiales</taxon>
        <taxon>Streptosporangiaceae</taxon>
        <taxon>Microbispora</taxon>
    </lineage>
</organism>
<comment type="caution">
    <text evidence="4">The sequence shown here is derived from an EMBL/GenBank/DDBJ whole genome shotgun (WGS) entry which is preliminary data.</text>
</comment>
<comment type="similarity">
    <text evidence="1 2">Belongs to the anti-sigma-factor antagonist family.</text>
</comment>
<evidence type="ECO:0000313" key="4">
    <source>
        <dbReference type="EMBL" id="GIH41212.1"/>
    </source>
</evidence>